<organism evidence="2 3">
    <name type="scientific">Triparma retinervis</name>
    <dbReference type="NCBI Taxonomy" id="2557542"/>
    <lineage>
        <taxon>Eukaryota</taxon>
        <taxon>Sar</taxon>
        <taxon>Stramenopiles</taxon>
        <taxon>Ochrophyta</taxon>
        <taxon>Bolidophyceae</taxon>
        <taxon>Parmales</taxon>
        <taxon>Triparmaceae</taxon>
        <taxon>Triparma</taxon>
    </lineage>
</organism>
<name>A0A9W7L6K8_9STRA</name>
<dbReference type="EMBL" id="BRXZ01007780">
    <property type="protein sequence ID" value="GMI33993.1"/>
    <property type="molecule type" value="Genomic_DNA"/>
</dbReference>
<reference evidence="2" key="1">
    <citation type="submission" date="2022-07" db="EMBL/GenBank/DDBJ databases">
        <title>Genome analysis of Parmales, a sister group of diatoms, reveals the evolutionary specialization of diatoms from phago-mixotrophs to photoautotrophs.</title>
        <authorList>
            <person name="Ban H."/>
            <person name="Sato S."/>
            <person name="Yoshikawa S."/>
            <person name="Kazumasa Y."/>
            <person name="Nakamura Y."/>
            <person name="Ichinomiya M."/>
            <person name="Saitoh K."/>
            <person name="Sato N."/>
            <person name="Blanc-Mathieu R."/>
            <person name="Endo H."/>
            <person name="Kuwata A."/>
            <person name="Ogata H."/>
        </authorList>
    </citation>
    <scope>NUCLEOTIDE SEQUENCE</scope>
</reference>
<evidence type="ECO:0000313" key="3">
    <source>
        <dbReference type="Proteomes" id="UP001165082"/>
    </source>
</evidence>
<sequence length="102" mass="10608">MRGYGSAASGRVVVRMSRSLSSSSSVSTPTNSDTPTTDTPKYTFGGVTIGVTPKSATSSVASSTAKTPGGSKTHTDGVHEVYWDDTLCRMITRKVDTSGIDN</sequence>
<gene>
    <name evidence="2" type="ORF">TrRE_jg13371</name>
</gene>
<feature type="compositionally biased region" description="Low complexity" evidence="1">
    <location>
        <begin position="1"/>
        <end position="40"/>
    </location>
</feature>
<dbReference type="Proteomes" id="UP001165082">
    <property type="component" value="Unassembled WGS sequence"/>
</dbReference>
<feature type="non-terminal residue" evidence="2">
    <location>
        <position position="102"/>
    </location>
</feature>
<feature type="region of interest" description="Disordered" evidence="1">
    <location>
        <begin position="1"/>
        <end position="77"/>
    </location>
</feature>
<proteinExistence type="predicted"/>
<evidence type="ECO:0000313" key="2">
    <source>
        <dbReference type="EMBL" id="GMI33993.1"/>
    </source>
</evidence>
<evidence type="ECO:0000256" key="1">
    <source>
        <dbReference type="SAM" id="MobiDB-lite"/>
    </source>
</evidence>
<comment type="caution">
    <text evidence="2">The sequence shown here is derived from an EMBL/GenBank/DDBJ whole genome shotgun (WGS) entry which is preliminary data.</text>
</comment>
<dbReference type="AlphaFoldDB" id="A0A9W7L6K8"/>
<protein>
    <submittedName>
        <fullName evidence="2">Uncharacterized protein</fullName>
    </submittedName>
</protein>
<feature type="compositionally biased region" description="Low complexity" evidence="1">
    <location>
        <begin position="51"/>
        <end position="68"/>
    </location>
</feature>
<keyword evidence="3" id="KW-1185">Reference proteome</keyword>
<accession>A0A9W7L6K8</accession>